<keyword evidence="4" id="KW-1185">Reference proteome</keyword>
<feature type="domain" description="Mon2/Sec7/BIG1-like dimerisation and cyclophilin-binding" evidence="2">
    <location>
        <begin position="8"/>
        <end position="141"/>
    </location>
</feature>
<evidence type="ECO:0000259" key="2">
    <source>
        <dbReference type="Pfam" id="PF16213"/>
    </source>
</evidence>
<name>A0ABD3I5X1_9MARC</name>
<evidence type="ECO:0000313" key="4">
    <source>
        <dbReference type="Proteomes" id="UP001633002"/>
    </source>
</evidence>
<feature type="region of interest" description="Disordered" evidence="1">
    <location>
        <begin position="49"/>
        <end position="99"/>
    </location>
</feature>
<organism evidence="3 4">
    <name type="scientific">Riccia sorocarpa</name>
    <dbReference type="NCBI Taxonomy" id="122646"/>
    <lineage>
        <taxon>Eukaryota</taxon>
        <taxon>Viridiplantae</taxon>
        <taxon>Streptophyta</taxon>
        <taxon>Embryophyta</taxon>
        <taxon>Marchantiophyta</taxon>
        <taxon>Marchantiopsida</taxon>
        <taxon>Marchantiidae</taxon>
        <taxon>Marchantiales</taxon>
        <taxon>Ricciaceae</taxon>
        <taxon>Riccia</taxon>
    </lineage>
</organism>
<dbReference type="EMBL" id="JBJQOH010000002">
    <property type="protein sequence ID" value="KAL3698152.1"/>
    <property type="molecule type" value="Genomic_DNA"/>
</dbReference>
<dbReference type="AlphaFoldDB" id="A0ABD3I5X1"/>
<evidence type="ECO:0000256" key="1">
    <source>
        <dbReference type="SAM" id="MobiDB-lite"/>
    </source>
</evidence>
<dbReference type="InterPro" id="IPR032629">
    <property type="entry name" value="DCB_dom"/>
</dbReference>
<evidence type="ECO:0000313" key="3">
    <source>
        <dbReference type="EMBL" id="KAL3698152.1"/>
    </source>
</evidence>
<protein>
    <recommendedName>
        <fullName evidence="2">Mon2/Sec7/BIG1-like dimerisation and cyclophilin-binding domain-containing protein</fullName>
    </recommendedName>
</protein>
<reference evidence="3 4" key="1">
    <citation type="submission" date="2024-09" db="EMBL/GenBank/DDBJ databases">
        <title>Chromosome-scale assembly of Riccia sorocarpa.</title>
        <authorList>
            <person name="Paukszto L."/>
        </authorList>
    </citation>
    <scope>NUCLEOTIDE SEQUENCE [LARGE SCALE GENOMIC DNA]</scope>
    <source>
        <strain evidence="3">LP-2024</strain>
        <tissue evidence="3">Aerial parts of the thallus</tissue>
    </source>
</reference>
<comment type="caution">
    <text evidence="3">The sequence shown here is derived from an EMBL/GenBank/DDBJ whole genome shotgun (WGS) entry which is preliminary data.</text>
</comment>
<feature type="compositionally biased region" description="Polar residues" evidence="1">
    <location>
        <begin position="75"/>
        <end position="89"/>
    </location>
</feature>
<dbReference type="Proteomes" id="UP001633002">
    <property type="component" value="Unassembled WGS sequence"/>
</dbReference>
<dbReference type="Pfam" id="PF16213">
    <property type="entry name" value="DCB"/>
    <property type="match status" value="1"/>
</dbReference>
<accession>A0ABD3I5X1</accession>
<proteinExistence type="predicted"/>
<gene>
    <name evidence="3" type="ORF">R1sor_012228</name>
</gene>
<sequence length="169" mass="17973">MGAAVVSNSKLAKVVAPALDKVVKNAAWRKHGKLVQDCKAVMDKFASLPEAASPHPPPAPTTAPAEATSPDAKDNSTASSDEPTASPVPNENEGPLFDDGKCLTAAESELILLPLFEACDTLATKVVEPALDCIQKLIAHGRSATFLKRNRQQVAPFRLINLQKSNPRR</sequence>